<reference evidence="4" key="2">
    <citation type="submission" date="2020-09" db="EMBL/GenBank/DDBJ databases">
        <authorList>
            <person name="Sun Q."/>
            <person name="Zhou Y."/>
        </authorList>
    </citation>
    <scope>NUCLEOTIDE SEQUENCE</scope>
    <source>
        <strain evidence="4">CGMCC 4.3508</strain>
    </source>
</reference>
<protein>
    <recommendedName>
        <fullName evidence="6">MmgE/PrpD family protein</fullName>
    </recommendedName>
</protein>
<dbReference type="InterPro" id="IPR036148">
    <property type="entry name" value="MmgE/PrpD_sf"/>
</dbReference>
<dbReference type="InterPro" id="IPR005656">
    <property type="entry name" value="MmgE_PrpD"/>
</dbReference>
<gene>
    <name evidence="4" type="ORF">GCM10011588_63650</name>
</gene>
<dbReference type="Gene3D" id="1.10.4100.10">
    <property type="entry name" value="2-methylcitrate dehydratase PrpD"/>
    <property type="match status" value="1"/>
</dbReference>
<dbReference type="RefSeq" id="WP_058856702.1">
    <property type="nucleotide sequence ID" value="NZ_BMMH01000025.1"/>
</dbReference>
<evidence type="ECO:0000313" key="5">
    <source>
        <dbReference type="Proteomes" id="UP000638263"/>
    </source>
</evidence>
<dbReference type="Gene3D" id="3.30.1330.120">
    <property type="entry name" value="2-methylcitrate dehydratase PrpD"/>
    <property type="match status" value="1"/>
</dbReference>
<name>A0A917RVN7_9NOCA</name>
<feature type="domain" description="MmgE/PrpD N-terminal" evidence="2">
    <location>
        <begin position="18"/>
        <end position="247"/>
    </location>
</feature>
<dbReference type="InterPro" id="IPR042188">
    <property type="entry name" value="MmgE/PrpD_sf_2"/>
</dbReference>
<dbReference type="GO" id="GO:0016829">
    <property type="term" value="F:lyase activity"/>
    <property type="evidence" value="ECO:0007669"/>
    <property type="project" value="InterPro"/>
</dbReference>
<evidence type="ECO:0000313" key="4">
    <source>
        <dbReference type="EMBL" id="GGL40153.1"/>
    </source>
</evidence>
<dbReference type="Pfam" id="PF03972">
    <property type="entry name" value="MmgE_PrpD_N"/>
    <property type="match status" value="1"/>
</dbReference>
<sequence>MTATVTTTERCLRLVTGTESAPPEWADLAGRVFADTMAVLCAGARMSVVAAVAGSIEELDGRARSLATGRAMNARSAALVDGTAAHALDYDDVDDAVIAHPSAVLVPALLAAGVARPSDIAGPPLDGNALIVAYRSGIRVSRLIAAVIGIRDHYEAGWHSTSTIGTIAAAGAIARLWQLPADTARNAFGIAATLAAGSRQGFGSMIKPLHAGIAGANGLLAVQLAARGTRADSDMLDGPLGFLTLHHGAPERGDLDDLELDTAALNTKLFPCCYYTHAAAEAAIEQAGRSAADITDIEVVVQPGGLAPLVHHRPTTGDQAKFSMEFVVAAALLDGRLTLSTFDDRRVAEAPVQQLLRRVEVTMAADPPIGPPRGGEPFAAVTVRYIDGSCRTTRTDRPLGHASRPVAETALRAKFDDCVRGADSATVDRVYRTLRDLSAVRSVTELVDTVATLSDSAAGAAR</sequence>
<evidence type="ECO:0008006" key="6">
    <source>
        <dbReference type="Google" id="ProtNLM"/>
    </source>
</evidence>
<dbReference type="AlphaFoldDB" id="A0A917RVN7"/>
<evidence type="ECO:0000259" key="3">
    <source>
        <dbReference type="Pfam" id="PF19305"/>
    </source>
</evidence>
<accession>A0A917RVN7</accession>
<comment type="caution">
    <text evidence="4">The sequence shown here is derived from an EMBL/GenBank/DDBJ whole genome shotgun (WGS) entry which is preliminary data.</text>
</comment>
<feature type="domain" description="MmgE/PrpD C-terminal" evidence="3">
    <location>
        <begin position="270"/>
        <end position="424"/>
    </location>
</feature>
<dbReference type="SUPFAM" id="SSF103378">
    <property type="entry name" value="2-methylcitrate dehydratase PrpD"/>
    <property type="match status" value="1"/>
</dbReference>
<evidence type="ECO:0000256" key="1">
    <source>
        <dbReference type="ARBA" id="ARBA00006174"/>
    </source>
</evidence>
<comment type="similarity">
    <text evidence="1">Belongs to the PrpD family.</text>
</comment>
<dbReference type="InterPro" id="IPR042183">
    <property type="entry name" value="MmgE/PrpD_sf_1"/>
</dbReference>
<reference evidence="4" key="1">
    <citation type="journal article" date="2014" name="Int. J. Syst. Evol. Microbiol.">
        <title>Complete genome sequence of Corynebacterium casei LMG S-19264T (=DSM 44701T), isolated from a smear-ripened cheese.</title>
        <authorList>
            <consortium name="US DOE Joint Genome Institute (JGI-PGF)"/>
            <person name="Walter F."/>
            <person name="Albersmeier A."/>
            <person name="Kalinowski J."/>
            <person name="Ruckert C."/>
        </authorList>
    </citation>
    <scope>NUCLEOTIDE SEQUENCE</scope>
    <source>
        <strain evidence="4">CGMCC 4.3508</strain>
    </source>
</reference>
<organism evidence="4 5">
    <name type="scientific">Nocardia jinanensis</name>
    <dbReference type="NCBI Taxonomy" id="382504"/>
    <lineage>
        <taxon>Bacteria</taxon>
        <taxon>Bacillati</taxon>
        <taxon>Actinomycetota</taxon>
        <taxon>Actinomycetes</taxon>
        <taxon>Mycobacteriales</taxon>
        <taxon>Nocardiaceae</taxon>
        <taxon>Nocardia</taxon>
    </lineage>
</organism>
<dbReference type="PANTHER" id="PTHR16943:SF8">
    <property type="entry name" value="2-METHYLCITRATE DEHYDRATASE"/>
    <property type="match status" value="1"/>
</dbReference>
<dbReference type="InterPro" id="IPR045337">
    <property type="entry name" value="MmgE_PrpD_C"/>
</dbReference>
<dbReference type="Pfam" id="PF19305">
    <property type="entry name" value="MmgE_PrpD_C"/>
    <property type="match status" value="1"/>
</dbReference>
<evidence type="ECO:0000259" key="2">
    <source>
        <dbReference type="Pfam" id="PF03972"/>
    </source>
</evidence>
<dbReference type="PANTHER" id="PTHR16943">
    <property type="entry name" value="2-METHYLCITRATE DEHYDRATASE-RELATED"/>
    <property type="match status" value="1"/>
</dbReference>
<dbReference type="InterPro" id="IPR045336">
    <property type="entry name" value="MmgE_PrpD_N"/>
</dbReference>
<keyword evidence="5" id="KW-1185">Reference proteome</keyword>
<dbReference type="EMBL" id="BMMH01000025">
    <property type="protein sequence ID" value="GGL40153.1"/>
    <property type="molecule type" value="Genomic_DNA"/>
</dbReference>
<proteinExistence type="inferred from homology"/>
<dbReference type="Proteomes" id="UP000638263">
    <property type="component" value="Unassembled WGS sequence"/>
</dbReference>